<dbReference type="PROSITE" id="PS51007">
    <property type="entry name" value="CYTC"/>
    <property type="match status" value="1"/>
</dbReference>
<keyword evidence="10" id="KW-1185">Reference proteome</keyword>
<evidence type="ECO:0000256" key="5">
    <source>
        <dbReference type="ARBA" id="ARBA00023004"/>
    </source>
</evidence>
<evidence type="ECO:0000313" key="10">
    <source>
        <dbReference type="Proteomes" id="UP001235840"/>
    </source>
</evidence>
<keyword evidence="7" id="KW-0732">Signal</keyword>
<sequence>MTRKITFKLSIILLLSLVLAGCGGQGSFENETNPEVLARSCIGCHGTDLSGRSAPSLLELDGKYNEQEIAEIILNGLGRMPQMKNFSEEQASLLADWLLEKQQ</sequence>
<keyword evidence="5 6" id="KW-0408">Iron</keyword>
<evidence type="ECO:0000256" key="6">
    <source>
        <dbReference type="PROSITE-ProRule" id="PRU00433"/>
    </source>
</evidence>
<proteinExistence type="predicted"/>
<feature type="signal peptide" evidence="7">
    <location>
        <begin position="1"/>
        <end position="20"/>
    </location>
</feature>
<keyword evidence="1" id="KW-0813">Transport</keyword>
<evidence type="ECO:0000256" key="7">
    <source>
        <dbReference type="SAM" id="SignalP"/>
    </source>
</evidence>
<dbReference type="PANTHER" id="PTHR37823">
    <property type="entry name" value="CYTOCHROME C-553-LIKE"/>
    <property type="match status" value="1"/>
</dbReference>
<keyword evidence="3 6" id="KW-0479">Metal-binding</keyword>
<dbReference type="EMBL" id="JAUSTY010000011">
    <property type="protein sequence ID" value="MDQ0166892.1"/>
    <property type="molecule type" value="Genomic_DNA"/>
</dbReference>
<organism evidence="9 10">
    <name type="scientific">Caldalkalibacillus horti</name>
    <dbReference type="NCBI Taxonomy" id="77523"/>
    <lineage>
        <taxon>Bacteria</taxon>
        <taxon>Bacillati</taxon>
        <taxon>Bacillota</taxon>
        <taxon>Bacilli</taxon>
        <taxon>Bacillales</taxon>
        <taxon>Bacillaceae</taxon>
        <taxon>Caldalkalibacillus</taxon>
    </lineage>
</organism>
<dbReference type="InterPro" id="IPR051811">
    <property type="entry name" value="Cytochrome_c550/c551-like"/>
</dbReference>
<gene>
    <name evidence="9" type="ORF">J2S11_002808</name>
</gene>
<reference evidence="9 10" key="1">
    <citation type="submission" date="2023-07" db="EMBL/GenBank/DDBJ databases">
        <title>Genomic Encyclopedia of Type Strains, Phase IV (KMG-IV): sequencing the most valuable type-strain genomes for metagenomic binning, comparative biology and taxonomic classification.</title>
        <authorList>
            <person name="Goeker M."/>
        </authorList>
    </citation>
    <scope>NUCLEOTIDE SEQUENCE [LARGE SCALE GENOMIC DNA]</scope>
    <source>
        <strain evidence="9 10">DSM 12751</strain>
    </source>
</reference>
<protein>
    <submittedName>
        <fullName evidence="9">Mono/diheme cytochrome c family protein</fullName>
    </submittedName>
</protein>
<dbReference type="Pfam" id="PF13442">
    <property type="entry name" value="Cytochrome_CBB3"/>
    <property type="match status" value="1"/>
</dbReference>
<evidence type="ECO:0000256" key="4">
    <source>
        <dbReference type="ARBA" id="ARBA00022982"/>
    </source>
</evidence>
<feature type="domain" description="Cytochrome c" evidence="8">
    <location>
        <begin position="19"/>
        <end position="102"/>
    </location>
</feature>
<dbReference type="InterPro" id="IPR009056">
    <property type="entry name" value="Cyt_c-like_dom"/>
</dbReference>
<dbReference type="PROSITE" id="PS51257">
    <property type="entry name" value="PROKAR_LIPOPROTEIN"/>
    <property type="match status" value="1"/>
</dbReference>
<dbReference type="SUPFAM" id="SSF46626">
    <property type="entry name" value="Cytochrome c"/>
    <property type="match status" value="1"/>
</dbReference>
<keyword evidence="4" id="KW-0249">Electron transport</keyword>
<evidence type="ECO:0000313" key="9">
    <source>
        <dbReference type="EMBL" id="MDQ0166892.1"/>
    </source>
</evidence>
<keyword evidence="2 6" id="KW-0349">Heme</keyword>
<dbReference type="RefSeq" id="WP_307395455.1">
    <property type="nucleotide sequence ID" value="NZ_BAAADK010000003.1"/>
</dbReference>
<feature type="chain" id="PRO_5046156514" evidence="7">
    <location>
        <begin position="21"/>
        <end position="103"/>
    </location>
</feature>
<comment type="caution">
    <text evidence="9">The sequence shown here is derived from an EMBL/GenBank/DDBJ whole genome shotgun (WGS) entry which is preliminary data.</text>
</comment>
<dbReference type="InterPro" id="IPR036909">
    <property type="entry name" value="Cyt_c-like_dom_sf"/>
</dbReference>
<dbReference type="Proteomes" id="UP001235840">
    <property type="component" value="Unassembled WGS sequence"/>
</dbReference>
<evidence type="ECO:0000256" key="3">
    <source>
        <dbReference type="ARBA" id="ARBA00022723"/>
    </source>
</evidence>
<accession>A0ABT9W1F0</accession>
<dbReference type="PANTHER" id="PTHR37823:SF3">
    <property type="entry name" value="CYTOCHROME C-551"/>
    <property type="match status" value="1"/>
</dbReference>
<name>A0ABT9W1F0_9BACI</name>
<dbReference type="Gene3D" id="1.10.760.10">
    <property type="entry name" value="Cytochrome c-like domain"/>
    <property type="match status" value="1"/>
</dbReference>
<evidence type="ECO:0000256" key="1">
    <source>
        <dbReference type="ARBA" id="ARBA00022448"/>
    </source>
</evidence>
<evidence type="ECO:0000259" key="8">
    <source>
        <dbReference type="PROSITE" id="PS51007"/>
    </source>
</evidence>
<evidence type="ECO:0000256" key="2">
    <source>
        <dbReference type="ARBA" id="ARBA00022617"/>
    </source>
</evidence>